<reference evidence="1 2" key="1">
    <citation type="journal article" date="2017" name="MBio">
        <title>Type VI secretion-mediated competition in the bee gut microbiome.</title>
        <authorList>
            <person name="Steele M.I."/>
            <person name="Kwong W.K."/>
            <person name="Powell J.E."/>
            <person name="Whiteley M."/>
            <person name="Moran N.A."/>
        </authorList>
    </citation>
    <scope>NUCLEOTIDE SEQUENCE [LARGE SCALE GENOMIC DNA]</scope>
    <source>
        <strain evidence="1 2">App2-2</strain>
    </source>
</reference>
<name>A0A2N9WSP5_9NEIS</name>
<dbReference type="InterPro" id="IPR011855">
    <property type="entry name" value="Phgtail_TP901_1"/>
</dbReference>
<proteinExistence type="predicted"/>
<dbReference type="Gene3D" id="2.40.30.20">
    <property type="match status" value="1"/>
</dbReference>
<evidence type="ECO:0000313" key="1">
    <source>
        <dbReference type="EMBL" id="PIT14006.1"/>
    </source>
</evidence>
<accession>A0A2N9WSP5</accession>
<protein>
    <recommendedName>
        <fullName evidence="3">Phage protein</fullName>
    </recommendedName>
</protein>
<evidence type="ECO:0008006" key="3">
    <source>
        <dbReference type="Google" id="ProtNLM"/>
    </source>
</evidence>
<evidence type="ECO:0000313" key="2">
    <source>
        <dbReference type="Proteomes" id="UP000231293"/>
    </source>
</evidence>
<dbReference type="Proteomes" id="UP000231293">
    <property type="component" value="Unassembled WGS sequence"/>
</dbReference>
<dbReference type="Pfam" id="PF06199">
    <property type="entry name" value="Phage_tail_2"/>
    <property type="match status" value="1"/>
</dbReference>
<organism evidence="1 2">
    <name type="scientific">Snodgrassella alvi</name>
    <dbReference type="NCBI Taxonomy" id="1196083"/>
    <lineage>
        <taxon>Bacteria</taxon>
        <taxon>Pseudomonadati</taxon>
        <taxon>Pseudomonadota</taxon>
        <taxon>Betaproteobacteria</taxon>
        <taxon>Neisseriales</taxon>
        <taxon>Neisseriaceae</taxon>
        <taxon>Snodgrassella</taxon>
    </lineage>
</organism>
<dbReference type="RefSeq" id="WP_100113882.1">
    <property type="nucleotide sequence ID" value="NZ_MDVB01000089.1"/>
</dbReference>
<dbReference type="AlphaFoldDB" id="A0A2N9WSP5"/>
<sequence>MARTQGQPAIKKSAKRGMSFNSRTYFYDLPETPTKVISDLTNTKPAIATSVGHGLKTGDAVWVESVENDAINGYYLVSVSNEDSFALMTLDGEDIGTVTDAKFTTVKRYSFCDATSVKIAALKTKAIDATTICDEGAVTELEKEPGTISLSGLWAPDKEVQDFLEEMAEELETIFFTLKPKGSKYMRGYQVKITSLDWDGKSGDKWQFSIELQINGRSRKLDMTTGAK</sequence>
<dbReference type="EMBL" id="MDVB01000089">
    <property type="protein sequence ID" value="PIT14006.1"/>
    <property type="molecule type" value="Genomic_DNA"/>
</dbReference>
<dbReference type="InterPro" id="IPR023366">
    <property type="entry name" value="ATP_synth_asu-like_sf"/>
</dbReference>
<gene>
    <name evidence="1" type="ORF">BGI32_08230</name>
</gene>
<comment type="caution">
    <text evidence="1">The sequence shown here is derived from an EMBL/GenBank/DDBJ whole genome shotgun (WGS) entry which is preliminary data.</text>
</comment>